<dbReference type="NCBIfam" id="TIGR01409">
    <property type="entry name" value="TAT_signal_seq"/>
    <property type="match status" value="1"/>
</dbReference>
<gene>
    <name evidence="2" type="ORF">ACFSGJ_12100</name>
</gene>
<feature type="compositionally biased region" description="Basic and acidic residues" evidence="1">
    <location>
        <begin position="14"/>
        <end position="24"/>
    </location>
</feature>
<reference evidence="3" key="1">
    <citation type="journal article" date="2019" name="Int. J. Syst. Evol. Microbiol.">
        <title>The Global Catalogue of Microorganisms (GCM) 10K type strain sequencing project: providing services to taxonomists for standard genome sequencing and annotation.</title>
        <authorList>
            <consortium name="The Broad Institute Genomics Platform"/>
            <consortium name="The Broad Institute Genome Sequencing Center for Infectious Disease"/>
            <person name="Wu L."/>
            <person name="Ma J."/>
        </authorList>
    </citation>
    <scope>NUCLEOTIDE SEQUENCE [LARGE SCALE GENOMIC DNA]</scope>
    <source>
        <strain evidence="3">CGMCC 4.7242</strain>
    </source>
</reference>
<dbReference type="RefSeq" id="WP_390261991.1">
    <property type="nucleotide sequence ID" value="NZ_JBHUGH010000009.1"/>
</dbReference>
<protein>
    <submittedName>
        <fullName evidence="2">Twin-arginine translocation signal domain-containing protein</fullName>
    </submittedName>
</protein>
<feature type="region of interest" description="Disordered" evidence="1">
    <location>
        <begin position="1"/>
        <end position="24"/>
    </location>
</feature>
<dbReference type="InterPro" id="IPR019546">
    <property type="entry name" value="TAT_signal_bac_arc"/>
</dbReference>
<dbReference type="PROSITE" id="PS51318">
    <property type="entry name" value="TAT"/>
    <property type="match status" value="1"/>
</dbReference>
<accession>A0ABW4S6C6</accession>
<dbReference type="InterPro" id="IPR006311">
    <property type="entry name" value="TAT_signal"/>
</dbReference>
<evidence type="ECO:0000313" key="3">
    <source>
        <dbReference type="Proteomes" id="UP001597353"/>
    </source>
</evidence>
<dbReference type="Proteomes" id="UP001597353">
    <property type="component" value="Unassembled WGS sequence"/>
</dbReference>
<evidence type="ECO:0000256" key="1">
    <source>
        <dbReference type="SAM" id="MobiDB-lite"/>
    </source>
</evidence>
<keyword evidence="3" id="KW-1185">Reference proteome</keyword>
<proteinExistence type="predicted"/>
<dbReference type="EMBL" id="JBHUGH010000009">
    <property type="protein sequence ID" value="MFD1912954.1"/>
    <property type="molecule type" value="Genomic_DNA"/>
</dbReference>
<sequence length="79" mass="8412">MSEAHEPNPAAEPASRDADRTAEPGRRRFLKLGLGVTGAAAAGGAAVLAQDVVLQEDERGKARYQGGPHVERFYALNRL</sequence>
<evidence type="ECO:0000313" key="2">
    <source>
        <dbReference type="EMBL" id="MFD1912954.1"/>
    </source>
</evidence>
<organism evidence="2 3">
    <name type="scientific">Halodurantibacterium flavum</name>
    <dbReference type="NCBI Taxonomy" id="1382802"/>
    <lineage>
        <taxon>Bacteria</taxon>
        <taxon>Pseudomonadati</taxon>
        <taxon>Pseudomonadota</taxon>
        <taxon>Alphaproteobacteria</taxon>
        <taxon>Rhodobacterales</taxon>
        <taxon>Paracoccaceae</taxon>
        <taxon>Halodurantibacterium</taxon>
    </lineage>
</organism>
<comment type="caution">
    <text evidence="2">The sequence shown here is derived from an EMBL/GenBank/DDBJ whole genome shotgun (WGS) entry which is preliminary data.</text>
</comment>
<name>A0ABW4S6C6_9RHOB</name>